<protein>
    <submittedName>
        <fullName evidence="1">Uncharacterized protein</fullName>
    </submittedName>
</protein>
<keyword evidence="2" id="KW-1185">Reference proteome</keyword>
<comment type="caution">
    <text evidence="1">The sequence shown here is derived from an EMBL/GenBank/DDBJ whole genome shotgun (WGS) entry which is preliminary data.</text>
</comment>
<organism evidence="1 2">
    <name type="scientific">Pangasianodon gigas</name>
    <name type="common">Mekong giant catfish</name>
    <name type="synonym">Pangasius gigas</name>
    <dbReference type="NCBI Taxonomy" id="30993"/>
    <lineage>
        <taxon>Eukaryota</taxon>
        <taxon>Metazoa</taxon>
        <taxon>Chordata</taxon>
        <taxon>Craniata</taxon>
        <taxon>Vertebrata</taxon>
        <taxon>Euteleostomi</taxon>
        <taxon>Actinopterygii</taxon>
        <taxon>Neopterygii</taxon>
        <taxon>Teleostei</taxon>
        <taxon>Ostariophysi</taxon>
        <taxon>Siluriformes</taxon>
        <taxon>Pangasiidae</taxon>
        <taxon>Pangasianodon</taxon>
    </lineage>
</organism>
<proteinExistence type="predicted"/>
<dbReference type="EMBL" id="CM040479">
    <property type="protein sequence ID" value="MCI4394093.1"/>
    <property type="molecule type" value="Genomic_DNA"/>
</dbReference>
<accession>A0ACC5XS38</accession>
<reference evidence="1 2" key="1">
    <citation type="journal article" date="2022" name="bioRxiv">
        <title>An ancient truncated duplication of the anti-Mullerian hormone receptor type 2 gene is a potential conserved master sex determinant in the Pangasiidae catfish family.</title>
        <authorList>
            <person name="Wen M."/>
            <person name="Pan Q."/>
            <person name="Jouanno E."/>
            <person name="Montfort J."/>
            <person name="Zahm M."/>
            <person name="Cabau C."/>
            <person name="Klopp C."/>
            <person name="Iampietro C."/>
            <person name="Roques C."/>
            <person name="Bouchez O."/>
            <person name="Castinel A."/>
            <person name="Donnadieu C."/>
            <person name="Parrinello H."/>
            <person name="Poncet C."/>
            <person name="Belmonte E."/>
            <person name="Gautier V."/>
            <person name="Avarre J.-C."/>
            <person name="Dugue R."/>
            <person name="Gustiano R."/>
            <person name="Ha T.T.T."/>
            <person name="Campet M."/>
            <person name="Sriphairoj K."/>
            <person name="Ribolli J."/>
            <person name="de Almeida F.L."/>
            <person name="Desvignes T."/>
            <person name="Postlethwait J.H."/>
            <person name="Bucao C.F."/>
            <person name="Robinson-Rechavi M."/>
            <person name="Bobe J."/>
            <person name="Herpin A."/>
            <person name="Guiguen Y."/>
        </authorList>
    </citation>
    <scope>NUCLEOTIDE SEQUENCE [LARGE SCALE GENOMIC DNA]</scope>
    <source>
        <strain evidence="1">YG-Dec2019</strain>
    </source>
</reference>
<sequence>MEVTRQSFKDTLSIIHSAVQEADFLAIDGEFSGLSDGPAVSMLTNGMDTPEERYSKLRKHSMDFLLFQFGLCAFRYDQSQSKYFTKAFNFYIFPKPFSRASPDIKFMCQSSSIDFLASQGFDFNKVFRNGIPYLNQGEESQLREQYEERRNQSNGVGTPSYISPTSCKGPMNVPEEHKDFINRVVEKVEALLNNSEKTVGLEPCSGFQRKLIYQTLNWKFPKGLHIETVENDKKERFIQISKVDEEERKRIEQQKHEREQEELNDAVGFSRVIHAISKSGKLVVGHNMLLDVMHTIHQFYCPLPEELDDFKEKERFIQISKVDEEERKRIEQQKHEREQEELNDAVGFSRVIHAISKSGKLVVGHNMLLDVMHTIHQFYCPLPEELDDFKEVTMCVFPRLLDTKLMASTQPFKELITNTSLAELEKQLKEKPFKAPRVECSEGFQSYDTASEQLHEAGYDAYITGLCFISMANYLGSFLTPPRAHISARSKLIEPFYNKLFLMRVADIPYLNISGPDLQPKRDNVLYVTFPKEWKTSDLYQLFSAFGNIQVSWVDDTSAFVSLSQLEQVQIAVNTSQYAESYRIQTYAEYMQSKQKNTHTHRKWGEDGWAEPPYRAVAMTAASAVHDRCTLRGKRSISPTQDNQNSDFSAADSNWSNYGNAKRIKKDGAVSADSSFSDAADSKTTDDWLRTTPEGGGASTSPEKEEAESDDTWPQSSANQNQGSRATSSGLFDVPQVW</sequence>
<gene>
    <name evidence="1" type="ORF">PGIGA_G00164830</name>
</gene>
<evidence type="ECO:0000313" key="2">
    <source>
        <dbReference type="Proteomes" id="UP000829447"/>
    </source>
</evidence>
<name>A0ACC5XS38_PANGG</name>
<dbReference type="Proteomes" id="UP000829447">
    <property type="component" value="Linkage Group LG26"/>
</dbReference>
<evidence type="ECO:0000313" key="1">
    <source>
        <dbReference type="EMBL" id="MCI4394093.1"/>
    </source>
</evidence>